<feature type="non-terminal residue" evidence="2">
    <location>
        <position position="140"/>
    </location>
</feature>
<sequence>MSATDSKEDLPSKADDMELNSVSNHAAMPSSIEPTLDGNVDHLPPSKEAPSDPHDTPKNVNEESDKNVEETATILEKIEEIGAGDHNIDENLSPIESDESETPSPASSSAEVSKEPSEPLKPSSVEDVDSETQDDDLVLK</sequence>
<feature type="compositionally biased region" description="Acidic residues" evidence="1">
    <location>
        <begin position="126"/>
        <end position="140"/>
    </location>
</feature>
<dbReference type="AlphaFoldDB" id="A0A1E1W9H7"/>
<feature type="compositionally biased region" description="Low complexity" evidence="1">
    <location>
        <begin position="102"/>
        <end position="111"/>
    </location>
</feature>
<name>A0A1E1W9H7_PECGO</name>
<protein>
    <submittedName>
        <fullName evidence="2">Uncharacterized protein</fullName>
    </submittedName>
</protein>
<feature type="compositionally biased region" description="Basic and acidic residues" evidence="1">
    <location>
        <begin position="49"/>
        <end position="69"/>
    </location>
</feature>
<organism evidence="2">
    <name type="scientific">Pectinophora gossypiella</name>
    <name type="common">Cotton pink bollworm</name>
    <name type="synonym">Depressaria gossypiella</name>
    <dbReference type="NCBI Taxonomy" id="13191"/>
    <lineage>
        <taxon>Eukaryota</taxon>
        <taxon>Metazoa</taxon>
        <taxon>Ecdysozoa</taxon>
        <taxon>Arthropoda</taxon>
        <taxon>Hexapoda</taxon>
        <taxon>Insecta</taxon>
        <taxon>Pterygota</taxon>
        <taxon>Neoptera</taxon>
        <taxon>Endopterygota</taxon>
        <taxon>Lepidoptera</taxon>
        <taxon>Glossata</taxon>
        <taxon>Ditrysia</taxon>
        <taxon>Gelechioidea</taxon>
        <taxon>Gelechiidae</taxon>
        <taxon>Apatetrinae</taxon>
        <taxon>Pectinophora</taxon>
    </lineage>
</organism>
<dbReference type="OrthoDB" id="5792673at2759"/>
<dbReference type="EMBL" id="GDQN01007396">
    <property type="protein sequence ID" value="JAT83658.1"/>
    <property type="molecule type" value="Transcribed_RNA"/>
</dbReference>
<reference evidence="2" key="1">
    <citation type="submission" date="2015-09" db="EMBL/GenBank/DDBJ databases">
        <title>De novo assembly of Pectinophora gossypiella (Pink Bollworm) gut transcriptome.</title>
        <authorList>
            <person name="Tassone E.E."/>
        </authorList>
    </citation>
    <scope>NUCLEOTIDE SEQUENCE</scope>
</reference>
<feature type="compositionally biased region" description="Basic and acidic residues" evidence="1">
    <location>
        <begin position="1"/>
        <end position="16"/>
    </location>
</feature>
<gene>
    <name evidence="2" type="ORF">g.2705</name>
</gene>
<proteinExistence type="predicted"/>
<evidence type="ECO:0000313" key="2">
    <source>
        <dbReference type="EMBL" id="JAT83658.1"/>
    </source>
</evidence>
<evidence type="ECO:0000256" key="1">
    <source>
        <dbReference type="SAM" id="MobiDB-lite"/>
    </source>
</evidence>
<feature type="region of interest" description="Disordered" evidence="1">
    <location>
        <begin position="1"/>
        <end position="140"/>
    </location>
</feature>
<accession>A0A1E1W9H7</accession>